<feature type="region of interest" description="Disordered" evidence="1">
    <location>
        <begin position="1"/>
        <end position="82"/>
    </location>
</feature>
<protein>
    <submittedName>
        <fullName evidence="2">Uncharacterized protein</fullName>
    </submittedName>
</protein>
<feature type="compositionally biased region" description="Basic and acidic residues" evidence="1">
    <location>
        <begin position="72"/>
        <end position="82"/>
    </location>
</feature>
<dbReference type="AlphaFoldDB" id="A0A4Y7SF76"/>
<evidence type="ECO:0000313" key="3">
    <source>
        <dbReference type="Proteomes" id="UP000298030"/>
    </source>
</evidence>
<evidence type="ECO:0000313" key="2">
    <source>
        <dbReference type="EMBL" id="TEB20504.1"/>
    </source>
</evidence>
<sequence>MVEGKPVGSSAPAHPEHNRRRSPCMGLGRRLTLDSEGSQVTGDSSPANNGKNNRHVEDPTLGFVIPSPAVKGKSEKEAGRRPELQNGMLVAFDLVEHATHFSYHGTTTSLVKSEQASGKQIQLVPNLPSRSVHMPGHPASRPRKKRKRPSNTRKRNTGTPPRRDADPVSAEEPINEVAKLEEPKLERAVDGTRAGGGLERPSDGDRLKLATDHFYHYFGHAMYIFQGA</sequence>
<keyword evidence="3" id="KW-1185">Reference proteome</keyword>
<feature type="compositionally biased region" description="Basic and acidic residues" evidence="1">
    <location>
        <begin position="178"/>
        <end position="190"/>
    </location>
</feature>
<gene>
    <name evidence="2" type="ORF">FA13DRAFT_1779773</name>
</gene>
<dbReference type="Proteomes" id="UP000298030">
    <property type="component" value="Unassembled WGS sequence"/>
</dbReference>
<feature type="compositionally biased region" description="Polar residues" evidence="1">
    <location>
        <begin position="35"/>
        <end position="51"/>
    </location>
</feature>
<comment type="caution">
    <text evidence="2">The sequence shown here is derived from an EMBL/GenBank/DDBJ whole genome shotgun (WGS) entry which is preliminary data.</text>
</comment>
<feature type="compositionally biased region" description="Basic residues" evidence="1">
    <location>
        <begin position="140"/>
        <end position="156"/>
    </location>
</feature>
<evidence type="ECO:0000256" key="1">
    <source>
        <dbReference type="SAM" id="MobiDB-lite"/>
    </source>
</evidence>
<proteinExistence type="predicted"/>
<reference evidence="2 3" key="1">
    <citation type="journal article" date="2019" name="Nat. Ecol. Evol.">
        <title>Megaphylogeny resolves global patterns of mushroom evolution.</title>
        <authorList>
            <person name="Varga T."/>
            <person name="Krizsan K."/>
            <person name="Foldi C."/>
            <person name="Dima B."/>
            <person name="Sanchez-Garcia M."/>
            <person name="Sanchez-Ramirez S."/>
            <person name="Szollosi G.J."/>
            <person name="Szarkandi J.G."/>
            <person name="Papp V."/>
            <person name="Albert L."/>
            <person name="Andreopoulos W."/>
            <person name="Angelini C."/>
            <person name="Antonin V."/>
            <person name="Barry K.W."/>
            <person name="Bougher N.L."/>
            <person name="Buchanan P."/>
            <person name="Buyck B."/>
            <person name="Bense V."/>
            <person name="Catcheside P."/>
            <person name="Chovatia M."/>
            <person name="Cooper J."/>
            <person name="Damon W."/>
            <person name="Desjardin D."/>
            <person name="Finy P."/>
            <person name="Geml J."/>
            <person name="Haridas S."/>
            <person name="Hughes K."/>
            <person name="Justo A."/>
            <person name="Karasinski D."/>
            <person name="Kautmanova I."/>
            <person name="Kiss B."/>
            <person name="Kocsube S."/>
            <person name="Kotiranta H."/>
            <person name="LaButti K.M."/>
            <person name="Lechner B.E."/>
            <person name="Liimatainen K."/>
            <person name="Lipzen A."/>
            <person name="Lukacs Z."/>
            <person name="Mihaltcheva S."/>
            <person name="Morgado L.N."/>
            <person name="Niskanen T."/>
            <person name="Noordeloos M.E."/>
            <person name="Ohm R.A."/>
            <person name="Ortiz-Santana B."/>
            <person name="Ovrebo C."/>
            <person name="Racz N."/>
            <person name="Riley R."/>
            <person name="Savchenko A."/>
            <person name="Shiryaev A."/>
            <person name="Soop K."/>
            <person name="Spirin V."/>
            <person name="Szebenyi C."/>
            <person name="Tomsovsky M."/>
            <person name="Tulloss R.E."/>
            <person name="Uehling J."/>
            <person name="Grigoriev I.V."/>
            <person name="Vagvolgyi C."/>
            <person name="Papp T."/>
            <person name="Martin F.M."/>
            <person name="Miettinen O."/>
            <person name="Hibbett D.S."/>
            <person name="Nagy L.G."/>
        </authorList>
    </citation>
    <scope>NUCLEOTIDE SEQUENCE [LARGE SCALE GENOMIC DNA]</scope>
    <source>
        <strain evidence="2 3">FP101781</strain>
    </source>
</reference>
<name>A0A4Y7SF76_COPMI</name>
<organism evidence="2 3">
    <name type="scientific">Coprinellus micaceus</name>
    <name type="common">Glistening ink-cap mushroom</name>
    <name type="synonym">Coprinus micaceus</name>
    <dbReference type="NCBI Taxonomy" id="71717"/>
    <lineage>
        <taxon>Eukaryota</taxon>
        <taxon>Fungi</taxon>
        <taxon>Dikarya</taxon>
        <taxon>Basidiomycota</taxon>
        <taxon>Agaricomycotina</taxon>
        <taxon>Agaricomycetes</taxon>
        <taxon>Agaricomycetidae</taxon>
        <taxon>Agaricales</taxon>
        <taxon>Agaricineae</taxon>
        <taxon>Psathyrellaceae</taxon>
        <taxon>Coprinellus</taxon>
    </lineage>
</organism>
<dbReference type="EMBL" id="QPFP01000137">
    <property type="protein sequence ID" value="TEB20504.1"/>
    <property type="molecule type" value="Genomic_DNA"/>
</dbReference>
<feature type="region of interest" description="Disordered" evidence="1">
    <location>
        <begin position="124"/>
        <end position="205"/>
    </location>
</feature>
<accession>A0A4Y7SF76</accession>